<dbReference type="InterPro" id="IPR003959">
    <property type="entry name" value="ATPase_AAA_core"/>
</dbReference>
<dbReference type="EMBL" id="JANQDX010000013">
    <property type="protein sequence ID" value="KAL0913464.1"/>
    <property type="molecule type" value="Genomic_DNA"/>
</dbReference>
<comment type="caution">
    <text evidence="2">The sequence shown here is derived from an EMBL/GenBank/DDBJ whole genome shotgun (WGS) entry which is preliminary data.</text>
</comment>
<dbReference type="Pfam" id="PF00004">
    <property type="entry name" value="AAA"/>
    <property type="match status" value="1"/>
</dbReference>
<reference evidence="2 3" key="1">
    <citation type="journal article" date="2024" name="Plant Biotechnol. J.">
        <title>Dendrobium thyrsiflorum genome and its molecular insights into genes involved in important horticultural traits.</title>
        <authorList>
            <person name="Chen B."/>
            <person name="Wang J.Y."/>
            <person name="Zheng P.J."/>
            <person name="Li K.L."/>
            <person name="Liang Y.M."/>
            <person name="Chen X.F."/>
            <person name="Zhang C."/>
            <person name="Zhao X."/>
            <person name="He X."/>
            <person name="Zhang G.Q."/>
            <person name="Liu Z.J."/>
            <person name="Xu Q."/>
        </authorList>
    </citation>
    <scope>NUCLEOTIDE SEQUENCE [LARGE SCALE GENOMIC DNA]</scope>
    <source>
        <strain evidence="2">GZMU011</strain>
    </source>
</reference>
<accession>A0ABD0ULF5</accession>
<keyword evidence="3" id="KW-1185">Reference proteome</keyword>
<gene>
    <name evidence="2" type="ORF">M5K25_016927</name>
</gene>
<organism evidence="2 3">
    <name type="scientific">Dendrobium thyrsiflorum</name>
    <name type="common">Pinecone-like raceme dendrobium</name>
    <name type="synonym">Orchid</name>
    <dbReference type="NCBI Taxonomy" id="117978"/>
    <lineage>
        <taxon>Eukaryota</taxon>
        <taxon>Viridiplantae</taxon>
        <taxon>Streptophyta</taxon>
        <taxon>Embryophyta</taxon>
        <taxon>Tracheophyta</taxon>
        <taxon>Spermatophyta</taxon>
        <taxon>Magnoliopsida</taxon>
        <taxon>Liliopsida</taxon>
        <taxon>Asparagales</taxon>
        <taxon>Orchidaceae</taxon>
        <taxon>Epidendroideae</taxon>
        <taxon>Malaxideae</taxon>
        <taxon>Dendrobiinae</taxon>
        <taxon>Dendrobium</taxon>
    </lineage>
</organism>
<dbReference type="PANTHER" id="PTHR48470">
    <property type="entry name" value="CELL DIVISION CONTROL PROTEIN 48 C ISOFORM 1"/>
    <property type="match status" value="1"/>
</dbReference>
<protein>
    <recommendedName>
        <fullName evidence="1">ATPase AAA-type core domain-containing protein</fullName>
    </recommendedName>
</protein>
<dbReference type="PANTHER" id="PTHR48470:SF1">
    <property type="entry name" value="CELL DIVISION CONTROL PROTEIN 48 C ISOFORM 1"/>
    <property type="match status" value="1"/>
</dbReference>
<dbReference type="InterPro" id="IPR027417">
    <property type="entry name" value="P-loop_NTPase"/>
</dbReference>
<evidence type="ECO:0000259" key="1">
    <source>
        <dbReference type="Pfam" id="PF00004"/>
    </source>
</evidence>
<dbReference type="Gene3D" id="3.40.50.300">
    <property type="entry name" value="P-loop containing nucleotide triphosphate hydrolases"/>
    <property type="match status" value="1"/>
</dbReference>
<feature type="domain" description="ATPase AAA-type core" evidence="1">
    <location>
        <begin position="31"/>
        <end position="67"/>
    </location>
</feature>
<name>A0ABD0ULF5_DENTH</name>
<dbReference type="SUPFAM" id="SSF52540">
    <property type="entry name" value="P-loop containing nucleoside triphosphate hydrolases"/>
    <property type="match status" value="1"/>
</dbReference>
<evidence type="ECO:0000313" key="2">
    <source>
        <dbReference type="EMBL" id="KAL0913464.1"/>
    </source>
</evidence>
<dbReference type="InterPro" id="IPR055278">
    <property type="entry name" value="CDC48c"/>
</dbReference>
<dbReference type="AlphaFoldDB" id="A0ABD0ULF5"/>
<proteinExistence type="predicted"/>
<sequence length="135" mass="14928">MVLEGLMMEVIIPLCHPELPKRLGVRPTGGILLHGPPGSGKTMLAYAIANETGLPFYKISAIEVVSAVPDYYQIMTLFMDLVWHYLLRFSSLYDGVARLSASSSKAIDHLKAFLEEVADLALEHIQCKVKFCHAP</sequence>
<dbReference type="Proteomes" id="UP001552299">
    <property type="component" value="Unassembled WGS sequence"/>
</dbReference>
<evidence type="ECO:0000313" key="3">
    <source>
        <dbReference type="Proteomes" id="UP001552299"/>
    </source>
</evidence>